<dbReference type="InterPro" id="IPR001810">
    <property type="entry name" value="F-box_dom"/>
</dbReference>
<dbReference type="Pfam" id="PF00646">
    <property type="entry name" value="F-box"/>
    <property type="match status" value="1"/>
</dbReference>
<keyword evidence="3" id="KW-1185">Reference proteome</keyword>
<protein>
    <recommendedName>
        <fullName evidence="1">F-box domain-containing protein</fullName>
    </recommendedName>
</protein>
<gene>
    <name evidence="2" type="ORF">DAEQUDRAFT_669130</name>
</gene>
<reference evidence="2 3" key="1">
    <citation type="journal article" date="2016" name="Mol. Biol. Evol.">
        <title>Comparative Genomics of Early-Diverging Mushroom-Forming Fungi Provides Insights into the Origins of Lignocellulose Decay Capabilities.</title>
        <authorList>
            <person name="Nagy L.G."/>
            <person name="Riley R."/>
            <person name="Tritt A."/>
            <person name="Adam C."/>
            <person name="Daum C."/>
            <person name="Floudas D."/>
            <person name="Sun H."/>
            <person name="Yadav J.S."/>
            <person name="Pangilinan J."/>
            <person name="Larsson K.H."/>
            <person name="Matsuura K."/>
            <person name="Barry K."/>
            <person name="Labutti K."/>
            <person name="Kuo R."/>
            <person name="Ohm R.A."/>
            <person name="Bhattacharya S.S."/>
            <person name="Shirouzu T."/>
            <person name="Yoshinaga Y."/>
            <person name="Martin F.M."/>
            <person name="Grigoriev I.V."/>
            <person name="Hibbett D.S."/>
        </authorList>
    </citation>
    <scope>NUCLEOTIDE SEQUENCE [LARGE SCALE GENOMIC DNA]</scope>
    <source>
        <strain evidence="2 3">L-15889</strain>
    </source>
</reference>
<dbReference type="SUPFAM" id="SSF50998">
    <property type="entry name" value="Quinoprotein alcohol dehydrogenase-like"/>
    <property type="match status" value="1"/>
</dbReference>
<evidence type="ECO:0000313" key="2">
    <source>
        <dbReference type="EMBL" id="KZT69695.1"/>
    </source>
</evidence>
<dbReference type="OrthoDB" id="550575at2759"/>
<proteinExistence type="predicted"/>
<dbReference type="Proteomes" id="UP000076727">
    <property type="component" value="Unassembled WGS sequence"/>
</dbReference>
<dbReference type="STRING" id="1314783.A0A165QN32"/>
<accession>A0A165QN32</accession>
<dbReference type="Gene3D" id="2.130.10.10">
    <property type="entry name" value="YVTN repeat-like/Quinoprotein amine dehydrogenase"/>
    <property type="match status" value="1"/>
</dbReference>
<dbReference type="InterPro" id="IPR015943">
    <property type="entry name" value="WD40/YVTN_repeat-like_dom_sf"/>
</dbReference>
<dbReference type="EMBL" id="KV429056">
    <property type="protein sequence ID" value="KZT69695.1"/>
    <property type="molecule type" value="Genomic_DNA"/>
</dbReference>
<dbReference type="SMART" id="SM00256">
    <property type="entry name" value="FBOX"/>
    <property type="match status" value="1"/>
</dbReference>
<evidence type="ECO:0000259" key="1">
    <source>
        <dbReference type="PROSITE" id="PS50181"/>
    </source>
</evidence>
<dbReference type="InterPro" id="IPR036047">
    <property type="entry name" value="F-box-like_dom_sf"/>
</dbReference>
<name>A0A165QN32_9APHY</name>
<sequence length="551" mass="62031">MFPLEDLPIELLLNIIAYLPLQSLQRFRRVSKFVNHVITDNEALVYRQAATLHGYVECINGTHPPREEFNNPAYPFTNTASWKEYFDLTGQLCLELDRNWVGQGSATPRTYCTKNADVHRIKVDEEHGLLFTSHETGGIIVTDLLSGDILWTLPQNYVRTHAHLEYDNGFLIFDRFDSDKEVWRLDTDFEPAQAPPHARPDSPQRIASLFAEARYPTTRGHLKPWCLITTSQPTFAYRFAYPTLVVMSMDTAYLWDIPSATLVQTIRDVEEPFTHDDGDGDERATISYVDVSARHLFICGWHELRVFNRADGSLALRIPSQPTFTNARILLSHERRDAQTVPSTLPLPSFVAGASPPPRPSWARPHVSRCGRHLVAMLADNRLLLVENFERVVRGQATIADAALELNITVPENDMFIGIYLAYEFGRVSTSFRHLAGAYLPRLRNKHVLINLSCLQMSAARLYLTWDRRRADILERVPEPDGHSGGAGPGPVVAGRGGEGAGAGWRFDIEADNMDMYDEMLEDEMTLPPGPVMELHAGESHLCVSGRRGCG</sequence>
<dbReference type="SUPFAM" id="SSF81383">
    <property type="entry name" value="F-box domain"/>
    <property type="match status" value="1"/>
</dbReference>
<feature type="domain" description="F-box" evidence="1">
    <location>
        <begin position="1"/>
        <end position="49"/>
    </location>
</feature>
<dbReference type="InterPro" id="IPR011047">
    <property type="entry name" value="Quinoprotein_ADH-like_sf"/>
</dbReference>
<evidence type="ECO:0000313" key="3">
    <source>
        <dbReference type="Proteomes" id="UP000076727"/>
    </source>
</evidence>
<dbReference type="PROSITE" id="PS50181">
    <property type="entry name" value="FBOX"/>
    <property type="match status" value="1"/>
</dbReference>
<organism evidence="2 3">
    <name type="scientific">Daedalea quercina L-15889</name>
    <dbReference type="NCBI Taxonomy" id="1314783"/>
    <lineage>
        <taxon>Eukaryota</taxon>
        <taxon>Fungi</taxon>
        <taxon>Dikarya</taxon>
        <taxon>Basidiomycota</taxon>
        <taxon>Agaricomycotina</taxon>
        <taxon>Agaricomycetes</taxon>
        <taxon>Polyporales</taxon>
        <taxon>Fomitopsis</taxon>
    </lineage>
</organism>
<dbReference type="AlphaFoldDB" id="A0A165QN32"/>
<dbReference type="Gene3D" id="1.20.1280.50">
    <property type="match status" value="1"/>
</dbReference>